<dbReference type="EMBL" id="BDQB01000258">
    <property type="protein sequence ID" value="GBH22390.1"/>
    <property type="molecule type" value="Genomic_RNA"/>
</dbReference>
<reference evidence="1" key="1">
    <citation type="submission" date="2017-04" db="EMBL/GenBank/DDBJ databases">
        <title>Unveiling RNA virosphere associated with marine microorganisms.</title>
        <authorList>
            <person name="Urayama S."/>
            <person name="Takaki Y."/>
            <person name="Nishi S."/>
            <person name="Yoshida Y."/>
            <person name="Deguchi S."/>
            <person name="Takai K."/>
            <person name="Nunoura T."/>
        </authorList>
    </citation>
    <scope>NUCLEOTIDE SEQUENCE</scope>
</reference>
<evidence type="ECO:0000313" key="1">
    <source>
        <dbReference type="EMBL" id="GBH22390.1"/>
    </source>
</evidence>
<accession>A0A2V0RMV6</accession>
<name>A0A2V0RMV6_9ZZZZ</name>
<sequence length="546" mass="57358">MMLSANASLRSRALQRTQQYQDPSTLLSTMEYTDLIGKLMIDPFSGVSAGVDAPTDSNEGATLFRPIAFNTLRVEDAGVTNALVIFAAEDTLRNGGRMGVRVILRDSSNAVVKEIWVPLTTASNDLIAAGVLSSGLKIGNTSGYDKSSGAQMAAVLLSVPEKLSTMTATDILTFATRKRNSTLGMSDRSSATVTVSPTRHLGANMSLLRPGALSNIVSFAEHIEKHDFIPLADSVGTRNQTTPAIMLAAAASHFFDSDVHGSPLNFATYTAKINGTIMVYEGAGYNAIQNGVYSKHYVLALDSAGNIIDSHELSAPITRNAFSNSSAAYEIVNFNVNVTLQSSTVPISRVVIGEESYIRLNDGALGEGDASADVSGFFSPGGFALDFEAIERTADIPARPIHIALVEGLTTGATITLQASAIVTGLVDSSRSFLAGSEDDDDEEDPSRIIDHALALVYFKAIEKNLVRAGSSDGFGVMKAAMAEVISSTPPEAILSASSYSMLSSGVRKASKAMQTAVKPKNLVRAGKLALTVADTTANLAAAGLL</sequence>
<dbReference type="AlphaFoldDB" id="A0A2V0RMV6"/>
<organism evidence="1">
    <name type="scientific">viral metagenome</name>
    <dbReference type="NCBI Taxonomy" id="1070528"/>
    <lineage>
        <taxon>unclassified sequences</taxon>
        <taxon>metagenomes</taxon>
        <taxon>organismal metagenomes</taxon>
    </lineage>
</organism>
<comment type="caution">
    <text evidence="1">The sequence shown here is derived from an EMBL/GenBank/DDBJ whole genome shotgun (WGS) entry which is preliminary data.</text>
</comment>
<proteinExistence type="predicted"/>
<protein>
    <submittedName>
        <fullName evidence="1">Uncharacterized protein</fullName>
    </submittedName>
</protein>